<accession>A0A2T3KJ96</accession>
<protein>
    <submittedName>
        <fullName evidence="1">Uncharacterized protein</fullName>
    </submittedName>
</protein>
<evidence type="ECO:0000313" key="1">
    <source>
        <dbReference type="EMBL" id="PSU99554.1"/>
    </source>
</evidence>
<dbReference type="GeneID" id="29944534"/>
<accession>A0A0B7JCJ5</accession>
<organism evidence="1 2">
    <name type="scientific">Photobacterium kishitanii</name>
    <dbReference type="NCBI Taxonomy" id="318456"/>
    <lineage>
        <taxon>Bacteria</taxon>
        <taxon>Pseudomonadati</taxon>
        <taxon>Pseudomonadota</taxon>
        <taxon>Gammaproteobacteria</taxon>
        <taxon>Vibrionales</taxon>
        <taxon>Vibrionaceae</taxon>
        <taxon>Photobacterium</taxon>
    </lineage>
</organism>
<gene>
    <name evidence="1" type="ORF">C9J27_07895</name>
</gene>
<dbReference type="Proteomes" id="UP000241426">
    <property type="component" value="Unassembled WGS sequence"/>
</dbReference>
<name>A0A0B7JCJ5_9GAMM</name>
<evidence type="ECO:0000313" key="2">
    <source>
        <dbReference type="Proteomes" id="UP000241426"/>
    </source>
</evidence>
<proteinExistence type="predicted"/>
<dbReference type="AlphaFoldDB" id="A0A0B7JCJ5"/>
<comment type="caution">
    <text evidence="1">The sequence shown here is derived from an EMBL/GenBank/DDBJ whole genome shotgun (WGS) entry which is preliminary data.</text>
</comment>
<dbReference type="eggNOG" id="ENOG502ZDP4">
    <property type="taxonomic scope" value="Bacteria"/>
</dbReference>
<dbReference type="RefSeq" id="WP_036794561.1">
    <property type="nucleotide sequence ID" value="NZ_LN794352.1"/>
</dbReference>
<dbReference type="EMBL" id="PYNF01000005">
    <property type="protein sequence ID" value="PSU99554.1"/>
    <property type="molecule type" value="Genomic_DNA"/>
</dbReference>
<sequence length="67" mass="7726">MRKPGRKIGKKIRKNAFEDRFALIVEDYNKAKETLDSLIVGTAEYDKQKKECNHLFAHAERCINSGT</sequence>
<reference evidence="1 2" key="1">
    <citation type="submission" date="2018-01" db="EMBL/GenBank/DDBJ databases">
        <title>Whole genome sequencing of Histamine producing bacteria.</title>
        <authorList>
            <person name="Butler K."/>
        </authorList>
    </citation>
    <scope>NUCLEOTIDE SEQUENCE [LARGE SCALE GENOMIC DNA]</scope>
    <source>
        <strain evidence="1 2">FS-7.2</strain>
    </source>
</reference>